<dbReference type="EMBL" id="ML976013">
    <property type="protein sequence ID" value="KAF1944915.1"/>
    <property type="molecule type" value="Genomic_DNA"/>
</dbReference>
<reference evidence="2" key="1">
    <citation type="journal article" date="2020" name="Stud. Mycol.">
        <title>101 Dothideomycetes genomes: a test case for predicting lifestyles and emergence of pathogens.</title>
        <authorList>
            <person name="Haridas S."/>
            <person name="Albert R."/>
            <person name="Binder M."/>
            <person name="Bloem J."/>
            <person name="Labutti K."/>
            <person name="Salamov A."/>
            <person name="Andreopoulos B."/>
            <person name="Baker S."/>
            <person name="Barry K."/>
            <person name="Bills G."/>
            <person name="Bluhm B."/>
            <person name="Cannon C."/>
            <person name="Castanera R."/>
            <person name="Culley D."/>
            <person name="Daum C."/>
            <person name="Ezra D."/>
            <person name="Gonzalez J."/>
            <person name="Henrissat B."/>
            <person name="Kuo A."/>
            <person name="Liang C."/>
            <person name="Lipzen A."/>
            <person name="Lutzoni F."/>
            <person name="Magnuson J."/>
            <person name="Mondo S."/>
            <person name="Nolan M."/>
            <person name="Ohm R."/>
            <person name="Pangilinan J."/>
            <person name="Park H.-J."/>
            <person name="Ramirez L."/>
            <person name="Alfaro M."/>
            <person name="Sun H."/>
            <person name="Tritt A."/>
            <person name="Yoshinaga Y."/>
            <person name="Zwiers L.-H."/>
            <person name="Turgeon B."/>
            <person name="Goodwin S."/>
            <person name="Spatafora J."/>
            <person name="Crous P."/>
            <person name="Grigoriev I."/>
        </authorList>
    </citation>
    <scope>NUCLEOTIDE SEQUENCE</scope>
    <source>
        <strain evidence="2">CBS 161.51</strain>
    </source>
</reference>
<proteinExistence type="predicted"/>
<feature type="compositionally biased region" description="Polar residues" evidence="1">
    <location>
        <begin position="21"/>
        <end position="34"/>
    </location>
</feature>
<sequence>MLTSVSSLQTEGIDFSAQLHGDTSSGANTITTASPPAKNKDDAGDETEPVEAHADAEVASKQDGPEEDLSGIDVVDDLTVQMKTEELRCIGYLGRARLCICLYMCYPNL</sequence>
<dbReference type="Proteomes" id="UP000800038">
    <property type="component" value="Unassembled WGS sequence"/>
</dbReference>
<gene>
    <name evidence="2" type="ORF">EJ02DRAFT_419968</name>
</gene>
<feature type="region of interest" description="Disordered" evidence="1">
    <location>
        <begin position="16"/>
        <end position="70"/>
    </location>
</feature>
<organism evidence="2 3">
    <name type="scientific">Clathrospora elynae</name>
    <dbReference type="NCBI Taxonomy" id="706981"/>
    <lineage>
        <taxon>Eukaryota</taxon>
        <taxon>Fungi</taxon>
        <taxon>Dikarya</taxon>
        <taxon>Ascomycota</taxon>
        <taxon>Pezizomycotina</taxon>
        <taxon>Dothideomycetes</taxon>
        <taxon>Pleosporomycetidae</taxon>
        <taxon>Pleosporales</taxon>
        <taxon>Diademaceae</taxon>
        <taxon>Clathrospora</taxon>
    </lineage>
</organism>
<keyword evidence="3" id="KW-1185">Reference proteome</keyword>
<protein>
    <submittedName>
        <fullName evidence="2">Uncharacterized protein</fullName>
    </submittedName>
</protein>
<dbReference type="AlphaFoldDB" id="A0A6A5SW54"/>
<feature type="compositionally biased region" description="Basic and acidic residues" evidence="1">
    <location>
        <begin position="50"/>
        <end position="64"/>
    </location>
</feature>
<accession>A0A6A5SW54</accession>
<name>A0A6A5SW54_9PLEO</name>
<evidence type="ECO:0000313" key="2">
    <source>
        <dbReference type="EMBL" id="KAF1944915.1"/>
    </source>
</evidence>
<evidence type="ECO:0000313" key="3">
    <source>
        <dbReference type="Proteomes" id="UP000800038"/>
    </source>
</evidence>
<evidence type="ECO:0000256" key="1">
    <source>
        <dbReference type="SAM" id="MobiDB-lite"/>
    </source>
</evidence>